<gene>
    <name evidence="3" type="ORF">CHNKENMJ_00005</name>
    <name evidence="4" type="ORF">JMABOEBK_00038</name>
    <name evidence="2" type="ORF">MKPHGJHB_00012</name>
</gene>
<dbReference type="SUPFAM" id="SSF81593">
    <property type="entry name" value="Nucleotidyltransferase substrate binding subunit/domain"/>
    <property type="match status" value="1"/>
</dbReference>
<feature type="domain" description="HEPN" evidence="1">
    <location>
        <begin position="9"/>
        <end position="60"/>
    </location>
</feature>
<protein>
    <recommendedName>
        <fullName evidence="1">HEPN domain-containing protein</fullName>
    </recommendedName>
</protein>
<dbReference type="EMBL" id="MT631104">
    <property type="protein sequence ID" value="QNO45374.1"/>
    <property type="molecule type" value="Genomic_DNA"/>
</dbReference>
<organism evidence="4">
    <name type="scientific">Candidatus Methanogaster sp. ANME-2c ERB4</name>
    <dbReference type="NCBI Taxonomy" id="2759911"/>
    <lineage>
        <taxon>Archaea</taxon>
        <taxon>Methanobacteriati</taxon>
        <taxon>Methanobacteriota</taxon>
        <taxon>Stenosarchaea group</taxon>
        <taxon>Methanomicrobia</taxon>
        <taxon>Methanosarcinales</taxon>
        <taxon>ANME-2 cluster</taxon>
        <taxon>Candidatus Methanogasteraceae</taxon>
        <taxon>Candidatus Methanogaster</taxon>
    </lineage>
</organism>
<evidence type="ECO:0000313" key="4">
    <source>
        <dbReference type="EMBL" id="QNO45641.1"/>
    </source>
</evidence>
<evidence type="ECO:0000313" key="2">
    <source>
        <dbReference type="EMBL" id="QNO42234.1"/>
    </source>
</evidence>
<dbReference type="InterPro" id="IPR007842">
    <property type="entry name" value="HEPN_dom"/>
</dbReference>
<evidence type="ECO:0000313" key="3">
    <source>
        <dbReference type="EMBL" id="QNO45374.1"/>
    </source>
</evidence>
<dbReference type="Gene3D" id="1.20.120.330">
    <property type="entry name" value="Nucleotidyltransferases domain 2"/>
    <property type="match status" value="1"/>
</dbReference>
<name>A0A7G9YCA7_9EURY</name>
<sequence>MGKKPDEWLKQADYDMDTAEFMFSGERYFYAVFMSHISIEKALKGCMSKNSMKPHPKHTI</sequence>
<proteinExistence type="predicted"/>
<accession>A0A7G9YCA7</accession>
<dbReference type="EMBL" id="MT630721">
    <property type="protein sequence ID" value="QNO42234.1"/>
    <property type="molecule type" value="Genomic_DNA"/>
</dbReference>
<evidence type="ECO:0000259" key="1">
    <source>
        <dbReference type="PROSITE" id="PS50910"/>
    </source>
</evidence>
<dbReference type="Pfam" id="PF05168">
    <property type="entry name" value="HEPN"/>
    <property type="match status" value="1"/>
</dbReference>
<dbReference type="PROSITE" id="PS50910">
    <property type="entry name" value="HEPN"/>
    <property type="match status" value="1"/>
</dbReference>
<reference evidence="4" key="1">
    <citation type="submission" date="2020-06" db="EMBL/GenBank/DDBJ databases">
        <title>Unique genomic features of the anaerobic methanotrophic archaea.</title>
        <authorList>
            <person name="Chadwick G.L."/>
            <person name="Skennerton C.T."/>
            <person name="Laso-Perez R."/>
            <person name="Leu A.O."/>
            <person name="Speth D.R."/>
            <person name="Yu H."/>
            <person name="Morgan-Lang C."/>
            <person name="Hatzenpichler R."/>
            <person name="Goudeau D."/>
            <person name="Malmstrom R."/>
            <person name="Brazelton W.J."/>
            <person name="Woyke T."/>
            <person name="Hallam S.J."/>
            <person name="Tyson G.W."/>
            <person name="Wegener G."/>
            <person name="Boetius A."/>
            <person name="Orphan V."/>
        </authorList>
    </citation>
    <scope>NUCLEOTIDE SEQUENCE</scope>
</reference>
<dbReference type="AlphaFoldDB" id="A0A7G9YCA7"/>
<dbReference type="EMBL" id="MT631136">
    <property type="protein sequence ID" value="QNO45641.1"/>
    <property type="molecule type" value="Genomic_DNA"/>
</dbReference>